<evidence type="ECO:0000313" key="2">
    <source>
        <dbReference type="Proteomes" id="UP001313282"/>
    </source>
</evidence>
<evidence type="ECO:0000313" key="1">
    <source>
        <dbReference type="EMBL" id="KAK6330853.1"/>
    </source>
</evidence>
<sequence>MGTKTASSDLDAYQQSCFLKHLFLSSGFLRPRGDPRCWNIQHKSGITELADWGTQPPPLVQNPWLSSCVKDAFVSPILSGHIMSGWADSGAIAWIIA</sequence>
<gene>
    <name evidence="1" type="ORF">TWF718_003053</name>
</gene>
<organism evidence="1 2">
    <name type="scientific">Orbilia javanica</name>
    <dbReference type="NCBI Taxonomy" id="47235"/>
    <lineage>
        <taxon>Eukaryota</taxon>
        <taxon>Fungi</taxon>
        <taxon>Dikarya</taxon>
        <taxon>Ascomycota</taxon>
        <taxon>Pezizomycotina</taxon>
        <taxon>Orbiliomycetes</taxon>
        <taxon>Orbiliales</taxon>
        <taxon>Orbiliaceae</taxon>
        <taxon>Orbilia</taxon>
    </lineage>
</organism>
<comment type="caution">
    <text evidence="1">The sequence shown here is derived from an EMBL/GenBank/DDBJ whole genome shotgun (WGS) entry which is preliminary data.</text>
</comment>
<proteinExistence type="predicted"/>
<dbReference type="Proteomes" id="UP001313282">
    <property type="component" value="Unassembled WGS sequence"/>
</dbReference>
<dbReference type="AlphaFoldDB" id="A0AAN8MFJ4"/>
<accession>A0AAN8MFJ4</accession>
<keyword evidence="2" id="KW-1185">Reference proteome</keyword>
<protein>
    <submittedName>
        <fullName evidence="1">Uncharacterized protein</fullName>
    </submittedName>
</protein>
<dbReference type="EMBL" id="JAVHNR010000011">
    <property type="protein sequence ID" value="KAK6330853.1"/>
    <property type="molecule type" value="Genomic_DNA"/>
</dbReference>
<reference evidence="1 2" key="1">
    <citation type="submission" date="2019-10" db="EMBL/GenBank/DDBJ databases">
        <authorList>
            <person name="Palmer J.M."/>
        </authorList>
    </citation>
    <scope>NUCLEOTIDE SEQUENCE [LARGE SCALE GENOMIC DNA]</scope>
    <source>
        <strain evidence="1 2">TWF718</strain>
    </source>
</reference>
<name>A0AAN8MFJ4_9PEZI</name>